<comment type="caution">
    <text evidence="2">The sequence shown here is derived from an EMBL/GenBank/DDBJ whole genome shotgun (WGS) entry which is preliminary data.</text>
</comment>
<dbReference type="EMBL" id="PGCI01000027">
    <property type="protein sequence ID" value="PLW47943.1"/>
    <property type="molecule type" value="Genomic_DNA"/>
</dbReference>
<evidence type="ECO:0000313" key="3">
    <source>
        <dbReference type="Proteomes" id="UP000235392"/>
    </source>
</evidence>
<feature type="compositionally biased region" description="Pro residues" evidence="1">
    <location>
        <begin position="1"/>
        <end position="13"/>
    </location>
</feature>
<evidence type="ECO:0000256" key="1">
    <source>
        <dbReference type="SAM" id="MobiDB-lite"/>
    </source>
</evidence>
<feature type="compositionally biased region" description="Polar residues" evidence="1">
    <location>
        <begin position="21"/>
        <end position="37"/>
    </location>
</feature>
<protein>
    <submittedName>
        <fullName evidence="2">Uncharacterized protein</fullName>
    </submittedName>
</protein>
<sequence>MPPLSPSPHPTPRTPSRQSSWAITPVQTDPNFVWPNQDSRKALVSTASQSPLVTRSASRRQPHSCTSPASTQKTATSNTKRKQKSKKRKVHVIESNKNGSDDSESDHSSAQAPFKIDIVQDSDQENSKLILL</sequence>
<dbReference type="Proteomes" id="UP000235392">
    <property type="component" value="Unassembled WGS sequence"/>
</dbReference>
<reference evidence="2 3" key="1">
    <citation type="submission" date="2017-11" db="EMBL/GenBank/DDBJ databases">
        <title>De novo assembly and phasing of dikaryotic genomes from two isolates of Puccinia coronata f. sp. avenae, the causal agent of oat crown rust.</title>
        <authorList>
            <person name="Miller M.E."/>
            <person name="Zhang Y."/>
            <person name="Omidvar V."/>
            <person name="Sperschneider J."/>
            <person name="Schwessinger B."/>
            <person name="Raley C."/>
            <person name="Palmer J.M."/>
            <person name="Garnica D."/>
            <person name="Upadhyaya N."/>
            <person name="Rathjen J."/>
            <person name="Taylor J.M."/>
            <person name="Park R.F."/>
            <person name="Dodds P.N."/>
            <person name="Hirsch C.D."/>
            <person name="Kianian S.F."/>
            <person name="Figueroa M."/>
        </authorList>
    </citation>
    <scope>NUCLEOTIDE SEQUENCE [LARGE SCALE GENOMIC DNA]</scope>
    <source>
        <strain evidence="2">12SD80</strain>
    </source>
</reference>
<gene>
    <name evidence="2" type="ORF">PCASD_04909</name>
</gene>
<dbReference type="AlphaFoldDB" id="A0A2N5VD68"/>
<evidence type="ECO:0000313" key="2">
    <source>
        <dbReference type="EMBL" id="PLW47943.1"/>
    </source>
</evidence>
<name>A0A2N5VD68_9BASI</name>
<feature type="region of interest" description="Disordered" evidence="1">
    <location>
        <begin position="1"/>
        <end position="120"/>
    </location>
</feature>
<feature type="compositionally biased region" description="Basic residues" evidence="1">
    <location>
        <begin position="79"/>
        <end position="90"/>
    </location>
</feature>
<organism evidence="2 3">
    <name type="scientific">Puccinia coronata f. sp. avenae</name>
    <dbReference type="NCBI Taxonomy" id="200324"/>
    <lineage>
        <taxon>Eukaryota</taxon>
        <taxon>Fungi</taxon>
        <taxon>Dikarya</taxon>
        <taxon>Basidiomycota</taxon>
        <taxon>Pucciniomycotina</taxon>
        <taxon>Pucciniomycetes</taxon>
        <taxon>Pucciniales</taxon>
        <taxon>Pucciniaceae</taxon>
        <taxon>Puccinia</taxon>
    </lineage>
</organism>
<proteinExistence type="predicted"/>
<feature type="compositionally biased region" description="Polar residues" evidence="1">
    <location>
        <begin position="63"/>
        <end position="78"/>
    </location>
</feature>
<accession>A0A2N5VD68</accession>
<feature type="compositionally biased region" description="Polar residues" evidence="1">
    <location>
        <begin position="45"/>
        <end position="56"/>
    </location>
</feature>